<dbReference type="Gene3D" id="4.10.320.10">
    <property type="entry name" value="E3-binding domain"/>
    <property type="match status" value="1"/>
</dbReference>
<dbReference type="OrthoDB" id="9805770at2"/>
<gene>
    <name evidence="8" type="ORF">CFK41_15265</name>
</gene>
<feature type="domain" description="Lipoyl-binding" evidence="6">
    <location>
        <begin position="3"/>
        <end position="78"/>
    </location>
</feature>
<evidence type="ECO:0000259" key="6">
    <source>
        <dbReference type="PROSITE" id="PS50968"/>
    </source>
</evidence>
<dbReference type="GO" id="GO:0045254">
    <property type="term" value="C:pyruvate dehydrogenase complex"/>
    <property type="evidence" value="ECO:0007669"/>
    <property type="project" value="InterPro"/>
</dbReference>
<protein>
    <recommendedName>
        <fullName evidence="4">Dihydrolipoamide acetyltransferase component of pyruvate dehydrogenase complex</fullName>
        <ecNumber evidence="4">2.3.1.-</ecNumber>
    </recommendedName>
</protein>
<dbReference type="SUPFAM" id="SSF51230">
    <property type="entry name" value="Single hybrid motif"/>
    <property type="match status" value="1"/>
</dbReference>
<keyword evidence="9" id="KW-1185">Reference proteome</keyword>
<evidence type="ECO:0000256" key="1">
    <source>
        <dbReference type="ARBA" id="ARBA00001938"/>
    </source>
</evidence>
<dbReference type="InterPro" id="IPR023213">
    <property type="entry name" value="CAT-like_dom_sf"/>
</dbReference>
<evidence type="ECO:0000256" key="5">
    <source>
        <dbReference type="SAM" id="MobiDB-lite"/>
    </source>
</evidence>
<dbReference type="SUPFAM" id="SSF52777">
    <property type="entry name" value="CoA-dependent acyltransferases"/>
    <property type="match status" value="1"/>
</dbReference>
<dbReference type="PANTHER" id="PTHR23151">
    <property type="entry name" value="DIHYDROLIPOAMIDE ACETYL/SUCCINYL-TRANSFERASE-RELATED"/>
    <property type="match status" value="1"/>
</dbReference>
<dbReference type="PROSITE" id="PS51826">
    <property type="entry name" value="PSBD"/>
    <property type="match status" value="1"/>
</dbReference>
<name>A0A291H0K6_9MICO</name>
<dbReference type="PROSITE" id="PS00189">
    <property type="entry name" value="LIPOYL"/>
    <property type="match status" value="1"/>
</dbReference>
<dbReference type="Pfam" id="PF02817">
    <property type="entry name" value="E3_binding"/>
    <property type="match status" value="1"/>
</dbReference>
<sequence>MAEIPLTMPKMSMTMEEGTITEWQVAEGDQIAKGDVVAVVMTDKVDMEVESPAAGVVAKLLHAEGDVVAVGAHIALVASEEEDLLGDLFGGGAGTAGENADADGESATADEPVAAPSRAATDSAEPAPGAALDGPMPPAVPLARKLARDHGLDLRALTATGPHGTVRVKDVKQAIAETDAARVDVAERGGTQGTGGSTGPATCSTPAAPAAGALAAPVVDASPEQLLGSVRERRTRQMTAAAMATTPLIPQFTAFRSMDLSTAARARTGVLKGVSWTTLLVRAYALLLRGNEQLNGSWAEGGVRRNPTVDVVLAVDTPGGLLVPVLREPDLQSIRALDAEVRRIGASAKAGTVDPSLFGPATGTVSNLGGMGVDRFNALITPPQATALSVGTVGFVPVVGEDGTVTGRMSCELGLTIDHRVADGADAARALQEIQDMLDEPLRLAL</sequence>
<dbReference type="PANTHER" id="PTHR23151:SF90">
    <property type="entry name" value="DIHYDROLIPOYLLYSINE-RESIDUE ACETYLTRANSFERASE COMPONENT OF PYRUVATE DEHYDROGENASE COMPLEX, MITOCHONDRIAL-RELATED"/>
    <property type="match status" value="1"/>
</dbReference>
<dbReference type="GO" id="GO:0016746">
    <property type="term" value="F:acyltransferase activity"/>
    <property type="evidence" value="ECO:0007669"/>
    <property type="project" value="UniProtKB-KW"/>
</dbReference>
<keyword evidence="4" id="KW-0808">Transferase</keyword>
<evidence type="ECO:0000256" key="3">
    <source>
        <dbReference type="ARBA" id="ARBA00022823"/>
    </source>
</evidence>
<keyword evidence="4" id="KW-0012">Acyltransferase</keyword>
<dbReference type="PROSITE" id="PS50968">
    <property type="entry name" value="BIOTINYL_LIPOYL"/>
    <property type="match status" value="1"/>
</dbReference>
<accession>A0A291H0K6</accession>
<dbReference type="InterPro" id="IPR000089">
    <property type="entry name" value="Biotin_lipoyl"/>
</dbReference>
<evidence type="ECO:0000259" key="7">
    <source>
        <dbReference type="PROSITE" id="PS51826"/>
    </source>
</evidence>
<dbReference type="Pfam" id="PF00364">
    <property type="entry name" value="Biotin_lipoyl"/>
    <property type="match status" value="1"/>
</dbReference>
<dbReference type="InterPro" id="IPR036625">
    <property type="entry name" value="E3-bd_dom_sf"/>
</dbReference>
<evidence type="ECO:0000313" key="8">
    <source>
        <dbReference type="EMBL" id="ATG55985.1"/>
    </source>
</evidence>
<evidence type="ECO:0000256" key="4">
    <source>
        <dbReference type="RuleBase" id="RU003423"/>
    </source>
</evidence>
<dbReference type="GO" id="GO:0006086">
    <property type="term" value="P:pyruvate decarboxylation to acetyl-CoA"/>
    <property type="evidence" value="ECO:0007669"/>
    <property type="project" value="InterPro"/>
</dbReference>
<reference evidence="8 9" key="1">
    <citation type="journal article" date="2014" name="Int. J. Syst. Evol. Microbiol.">
        <title>Brachybacterium ginsengisoli sp. nov., isolated from soil of a ginseng field.</title>
        <authorList>
            <person name="Hoang V.A."/>
            <person name="Kim Y.J."/>
            <person name="Nguyen N.L."/>
            <person name="Yang D.C."/>
        </authorList>
    </citation>
    <scope>NUCLEOTIDE SEQUENCE [LARGE SCALE GENOMIC DNA]</scope>
    <source>
        <strain evidence="8 9">DCY80</strain>
    </source>
</reference>
<proteinExistence type="inferred from homology"/>
<comment type="cofactor">
    <cofactor evidence="1 4">
        <name>(R)-lipoate</name>
        <dbReference type="ChEBI" id="CHEBI:83088"/>
    </cofactor>
</comment>
<dbReference type="InterPro" id="IPR045257">
    <property type="entry name" value="E2/Pdx1"/>
</dbReference>
<dbReference type="InterPro" id="IPR003016">
    <property type="entry name" value="2-oxoA_DH_lipoyl-BS"/>
</dbReference>
<keyword evidence="3 4" id="KW-0450">Lipoyl</keyword>
<dbReference type="Gene3D" id="3.30.559.10">
    <property type="entry name" value="Chloramphenicol acetyltransferase-like domain"/>
    <property type="match status" value="1"/>
</dbReference>
<dbReference type="CDD" id="cd06849">
    <property type="entry name" value="lipoyl_domain"/>
    <property type="match status" value="1"/>
</dbReference>
<dbReference type="Gene3D" id="2.40.50.100">
    <property type="match status" value="1"/>
</dbReference>
<dbReference type="AlphaFoldDB" id="A0A291H0K6"/>
<dbReference type="Proteomes" id="UP000217889">
    <property type="component" value="Chromosome"/>
</dbReference>
<dbReference type="EMBL" id="CP023564">
    <property type="protein sequence ID" value="ATG55985.1"/>
    <property type="molecule type" value="Genomic_DNA"/>
</dbReference>
<dbReference type="InterPro" id="IPR011053">
    <property type="entry name" value="Single_hybrid_motif"/>
</dbReference>
<feature type="region of interest" description="Disordered" evidence="5">
    <location>
        <begin position="95"/>
        <end position="141"/>
    </location>
</feature>
<dbReference type="SUPFAM" id="SSF47005">
    <property type="entry name" value="Peripheral subunit-binding domain of 2-oxo acid dehydrogenase complex"/>
    <property type="match status" value="1"/>
</dbReference>
<organism evidence="8 9">
    <name type="scientific">Brachybacterium ginsengisoli</name>
    <dbReference type="NCBI Taxonomy" id="1331682"/>
    <lineage>
        <taxon>Bacteria</taxon>
        <taxon>Bacillati</taxon>
        <taxon>Actinomycetota</taxon>
        <taxon>Actinomycetes</taxon>
        <taxon>Micrococcales</taxon>
        <taxon>Dermabacteraceae</taxon>
        <taxon>Brachybacterium</taxon>
    </lineage>
</organism>
<feature type="domain" description="Peripheral subunit-binding (PSBD)" evidence="7">
    <location>
        <begin position="138"/>
        <end position="175"/>
    </location>
</feature>
<evidence type="ECO:0000256" key="2">
    <source>
        <dbReference type="ARBA" id="ARBA00007317"/>
    </source>
</evidence>
<dbReference type="RefSeq" id="WP_096800445.1">
    <property type="nucleotide sequence ID" value="NZ_CP023564.1"/>
</dbReference>
<dbReference type="InterPro" id="IPR001078">
    <property type="entry name" value="2-oxoacid_DH_actylTfrase"/>
</dbReference>
<evidence type="ECO:0000313" key="9">
    <source>
        <dbReference type="Proteomes" id="UP000217889"/>
    </source>
</evidence>
<dbReference type="InterPro" id="IPR004167">
    <property type="entry name" value="PSBD"/>
</dbReference>
<comment type="similarity">
    <text evidence="2 4">Belongs to the 2-oxoacid dehydrogenase family.</text>
</comment>
<dbReference type="KEGG" id="bgg:CFK41_15265"/>
<dbReference type="EC" id="2.3.1.-" evidence="4"/>
<dbReference type="Pfam" id="PF00198">
    <property type="entry name" value="2-oxoacid_dh"/>
    <property type="match status" value="1"/>
</dbReference>